<accession>A0A8S3GIG0</accession>
<feature type="region of interest" description="Disordered" evidence="1">
    <location>
        <begin position="1"/>
        <end position="35"/>
    </location>
</feature>
<comment type="caution">
    <text evidence="2">The sequence shown here is derived from an EMBL/GenBank/DDBJ whole genome shotgun (WGS) entry which is preliminary data.</text>
</comment>
<feature type="non-terminal residue" evidence="2">
    <location>
        <position position="1"/>
    </location>
</feature>
<protein>
    <submittedName>
        <fullName evidence="2">Uncharacterized protein</fullName>
    </submittedName>
</protein>
<reference evidence="2" key="1">
    <citation type="submission" date="2021-02" db="EMBL/GenBank/DDBJ databases">
        <authorList>
            <person name="Nowell W R."/>
        </authorList>
    </citation>
    <scope>NUCLEOTIDE SEQUENCE</scope>
</reference>
<evidence type="ECO:0000313" key="2">
    <source>
        <dbReference type="EMBL" id="CAF5160023.1"/>
    </source>
</evidence>
<organism evidence="2 3">
    <name type="scientific">Rotaria magnacalcarata</name>
    <dbReference type="NCBI Taxonomy" id="392030"/>
    <lineage>
        <taxon>Eukaryota</taxon>
        <taxon>Metazoa</taxon>
        <taxon>Spiralia</taxon>
        <taxon>Gnathifera</taxon>
        <taxon>Rotifera</taxon>
        <taxon>Eurotatoria</taxon>
        <taxon>Bdelloidea</taxon>
        <taxon>Philodinida</taxon>
        <taxon>Philodinidae</taxon>
        <taxon>Rotaria</taxon>
    </lineage>
</organism>
<evidence type="ECO:0000256" key="1">
    <source>
        <dbReference type="SAM" id="MobiDB-lite"/>
    </source>
</evidence>
<dbReference type="EMBL" id="CAJOBI010292135">
    <property type="protein sequence ID" value="CAF5160023.1"/>
    <property type="molecule type" value="Genomic_DNA"/>
</dbReference>
<dbReference type="AlphaFoldDB" id="A0A8S3GIG0"/>
<feature type="compositionally biased region" description="Low complexity" evidence="1">
    <location>
        <begin position="8"/>
        <end position="21"/>
    </location>
</feature>
<feature type="compositionally biased region" description="Gly residues" evidence="1">
    <location>
        <begin position="22"/>
        <end position="35"/>
    </location>
</feature>
<sequence length="43" mass="3703">AGFGAGGSSFESSSFESSSSGAGLGGGSDASFSLGGGLVAGAA</sequence>
<gene>
    <name evidence="2" type="ORF">SMN809_LOCUS64479</name>
</gene>
<dbReference type="Proteomes" id="UP000676336">
    <property type="component" value="Unassembled WGS sequence"/>
</dbReference>
<feature type="non-terminal residue" evidence="2">
    <location>
        <position position="43"/>
    </location>
</feature>
<name>A0A8S3GIG0_9BILA</name>
<proteinExistence type="predicted"/>
<evidence type="ECO:0000313" key="3">
    <source>
        <dbReference type="Proteomes" id="UP000676336"/>
    </source>
</evidence>